<dbReference type="EMBL" id="QXDL01000285">
    <property type="protein sequence ID" value="RIH77513.1"/>
    <property type="molecule type" value="Genomic_DNA"/>
</dbReference>
<organism evidence="1 2">
    <name type="scientific">Calidithermus terrae</name>
    <dbReference type="NCBI Taxonomy" id="1408545"/>
    <lineage>
        <taxon>Bacteria</taxon>
        <taxon>Thermotogati</taxon>
        <taxon>Deinococcota</taxon>
        <taxon>Deinococci</taxon>
        <taxon>Thermales</taxon>
        <taxon>Thermaceae</taxon>
        <taxon>Calidithermus</taxon>
    </lineage>
</organism>
<name>A0A399E1W0_9DEIN</name>
<reference evidence="1 2" key="1">
    <citation type="submission" date="2018-08" db="EMBL/GenBank/DDBJ databases">
        <title>Meiothermus terrae DSM 26712 genome sequencing project.</title>
        <authorList>
            <person name="Da Costa M.S."/>
            <person name="Albuquerque L."/>
            <person name="Raposo P."/>
            <person name="Froufe H.J.C."/>
            <person name="Barroso C.S."/>
            <person name="Egas C."/>
        </authorList>
    </citation>
    <scope>NUCLEOTIDE SEQUENCE [LARGE SCALE GENOMIC DNA]</scope>
    <source>
        <strain evidence="1 2">DSM 26712</strain>
    </source>
</reference>
<dbReference type="OrthoDB" id="27295at2"/>
<proteinExistence type="predicted"/>
<evidence type="ECO:0000313" key="1">
    <source>
        <dbReference type="EMBL" id="RIH77513.1"/>
    </source>
</evidence>
<protein>
    <submittedName>
        <fullName evidence="1">Uncharacterized protein</fullName>
    </submittedName>
</protein>
<gene>
    <name evidence="1" type="ORF">Mterra_03760</name>
</gene>
<keyword evidence="2" id="KW-1185">Reference proteome</keyword>
<dbReference type="Proteomes" id="UP000265715">
    <property type="component" value="Unassembled WGS sequence"/>
</dbReference>
<dbReference type="RefSeq" id="WP_027894063.1">
    <property type="nucleotide sequence ID" value="NZ_QXDL01000285.1"/>
</dbReference>
<accession>A0A399E1W0</accession>
<evidence type="ECO:0000313" key="2">
    <source>
        <dbReference type="Proteomes" id="UP000265715"/>
    </source>
</evidence>
<sequence length="65" mass="7309">MGSKAIALELRLWHGPAGEVRASVRPVEGKGEVIYFKDLESLCAYLKQAEERNFWLKPAEPPGLR</sequence>
<comment type="caution">
    <text evidence="1">The sequence shown here is derived from an EMBL/GenBank/DDBJ whole genome shotgun (WGS) entry which is preliminary data.</text>
</comment>
<dbReference type="AlphaFoldDB" id="A0A399E1W0"/>